<organism evidence="3 4">
    <name type="scientific">Enterococcus faecium</name>
    <name type="common">Streptococcus faecium</name>
    <dbReference type="NCBI Taxonomy" id="1352"/>
    <lineage>
        <taxon>Bacteria</taxon>
        <taxon>Bacillati</taxon>
        <taxon>Bacillota</taxon>
        <taxon>Bacilli</taxon>
        <taxon>Lactobacillales</taxon>
        <taxon>Enterococcaceae</taxon>
        <taxon>Enterococcus</taxon>
    </lineage>
</organism>
<accession>A0A132Z4S4</accession>
<reference evidence="3 4" key="1">
    <citation type="submission" date="2017-02" db="EMBL/GenBank/DDBJ databases">
        <title>Clonality and virulence of isolates of VRE in Hematopoietic Stem Cell Transplanted (HSCT) patients.</title>
        <authorList>
            <person name="Marchi A.P."/>
            <person name="Martins R.C."/>
            <person name="Marie S.K."/>
            <person name="Levin A.S."/>
            <person name="Costa S.F."/>
        </authorList>
    </citation>
    <scope>NUCLEOTIDE SEQUENCE [LARGE SCALE GENOMIC DNA]</scope>
    <source>
        <strain evidence="3 4">LIM1759</strain>
    </source>
</reference>
<protein>
    <submittedName>
        <fullName evidence="3">Phage antirepressor</fullName>
    </submittedName>
</protein>
<evidence type="ECO:0000313" key="5">
    <source>
        <dbReference type="Proteomes" id="UP000469871"/>
    </source>
</evidence>
<name>A0A132Z4S4_ENTFC</name>
<evidence type="ECO:0000313" key="4">
    <source>
        <dbReference type="Proteomes" id="UP000191171"/>
    </source>
</evidence>
<dbReference type="PROSITE" id="PS51750">
    <property type="entry name" value="BRO_N"/>
    <property type="match status" value="1"/>
</dbReference>
<evidence type="ECO:0000313" key="3">
    <source>
        <dbReference type="EMBL" id="OOL79904.1"/>
    </source>
</evidence>
<evidence type="ECO:0000259" key="1">
    <source>
        <dbReference type="PROSITE" id="PS51750"/>
    </source>
</evidence>
<gene>
    <name evidence="3" type="ORF">B1P95_14005</name>
    <name evidence="2" type="ORF">GBM73_06105</name>
</gene>
<sequence length="258" mass="29480">MNTPQIFNFEQHEVRTVTIHDEPFFVGKDVAKVLGYQNGSRDINRHVDVEDRQNYQNGTFESPRGLTIINESGLYSLILGSKQPNAKKFKRWVTSEVLPAIRKHGGYLTPEKVEEALLNPDTIIQLATKLKEERTGRLIAEQKIAEYEPKISYLDSILSSTDSVTISQIAADYGMSPQQMNKLLHKLGIQKKVGNQWLLCKKHMRQGYTKSHTTEIPKSDGGTKVVMNTKWTQKGRLFIYESLKKEGYIPEIDLLEEE</sequence>
<dbReference type="Pfam" id="PF03374">
    <property type="entry name" value="ANT"/>
    <property type="match status" value="1"/>
</dbReference>
<dbReference type="Proteomes" id="UP000469871">
    <property type="component" value="Unassembled WGS sequence"/>
</dbReference>
<dbReference type="Pfam" id="PF02498">
    <property type="entry name" value="Bro-N"/>
    <property type="match status" value="1"/>
</dbReference>
<dbReference type="GO" id="GO:0003677">
    <property type="term" value="F:DNA binding"/>
    <property type="evidence" value="ECO:0007669"/>
    <property type="project" value="InterPro"/>
</dbReference>
<dbReference type="PANTHER" id="PTHR36180:SF2">
    <property type="entry name" value="BRO FAMILY PROTEIN"/>
    <property type="match status" value="1"/>
</dbReference>
<dbReference type="PANTHER" id="PTHR36180">
    <property type="entry name" value="DNA-BINDING PROTEIN-RELATED-RELATED"/>
    <property type="match status" value="1"/>
</dbReference>
<dbReference type="InterPro" id="IPR003497">
    <property type="entry name" value="BRO_N_domain"/>
</dbReference>
<dbReference type="EMBL" id="MVGJ01000126">
    <property type="protein sequence ID" value="OOL79904.1"/>
    <property type="molecule type" value="Genomic_DNA"/>
</dbReference>
<dbReference type="AlphaFoldDB" id="A0A132Z4S4"/>
<dbReference type="EMBL" id="WEFP01000001">
    <property type="protein sequence ID" value="KAB7576912.1"/>
    <property type="molecule type" value="Genomic_DNA"/>
</dbReference>
<comment type="caution">
    <text evidence="3">The sequence shown here is derived from an EMBL/GenBank/DDBJ whole genome shotgun (WGS) entry which is preliminary data.</text>
</comment>
<evidence type="ECO:0000313" key="2">
    <source>
        <dbReference type="EMBL" id="KAB7576912.1"/>
    </source>
</evidence>
<dbReference type="RefSeq" id="WP_002305403.1">
    <property type="nucleotide sequence ID" value="NZ_CAMRPZ010000093.1"/>
</dbReference>
<dbReference type="InterPro" id="IPR005039">
    <property type="entry name" value="Ant_C"/>
</dbReference>
<reference evidence="2 5" key="2">
    <citation type="submission" date="2019-10" db="EMBL/GenBank/DDBJ databases">
        <title>Evolutionary dynamics of vancomycin-resistant Enterococcus faecium during gastrointestinal tract colonization and bloodstream infection in immunocompromised pediatric patients.</title>
        <authorList>
            <person name="Chilambi G.S."/>
            <person name="Nordstrom H.R."/>
            <person name="Evans D.R."/>
            <person name="Ferrolino J."/>
            <person name="Hayden R.T."/>
            <person name="Maron G.M."/>
            <person name="Vo A.N."/>
            <person name="Gilmore M.S."/>
            <person name="Wolf J."/>
            <person name="Rosch J.W."/>
            <person name="Van Tyne D."/>
        </authorList>
    </citation>
    <scope>NUCLEOTIDE SEQUENCE [LARGE SCALE GENOMIC DNA]</scope>
    <source>
        <strain evidence="2 5">VRECG27</strain>
    </source>
</reference>
<feature type="domain" description="Bro-N" evidence="1">
    <location>
        <begin position="1"/>
        <end position="105"/>
    </location>
</feature>
<dbReference type="Proteomes" id="UP000191171">
    <property type="component" value="Unassembled WGS sequence"/>
</dbReference>
<proteinExistence type="predicted"/>
<dbReference type="SMART" id="SM01040">
    <property type="entry name" value="Bro-N"/>
    <property type="match status" value="1"/>
</dbReference>